<feature type="domain" description="DUF5666" evidence="3">
    <location>
        <begin position="282"/>
        <end position="337"/>
    </location>
</feature>
<accession>A0A095VR70</accession>
<feature type="domain" description="DUF5666" evidence="3">
    <location>
        <begin position="129"/>
        <end position="194"/>
    </location>
</feature>
<feature type="chain" id="PRO_5001912693" description="DUF5666 domain-containing protein" evidence="2">
    <location>
        <begin position="27"/>
        <end position="607"/>
    </location>
</feature>
<keyword evidence="5" id="KW-1185">Reference proteome</keyword>
<organism evidence="4 5">
    <name type="scientific">Pseudohaliea rubra DSM 19751</name>
    <dbReference type="NCBI Taxonomy" id="1265313"/>
    <lineage>
        <taxon>Bacteria</taxon>
        <taxon>Pseudomonadati</taxon>
        <taxon>Pseudomonadota</taxon>
        <taxon>Gammaproteobacteria</taxon>
        <taxon>Cellvibrionales</taxon>
        <taxon>Halieaceae</taxon>
        <taxon>Pseudohaliea</taxon>
    </lineage>
</organism>
<proteinExistence type="predicted"/>
<feature type="domain" description="DUF5666" evidence="3">
    <location>
        <begin position="430"/>
        <end position="495"/>
    </location>
</feature>
<dbReference type="OrthoDB" id="5614223at2"/>
<dbReference type="HOGENOM" id="CLU_430711_0_0_6"/>
<gene>
    <name evidence="4" type="ORF">HRUBRA_01536</name>
</gene>
<protein>
    <recommendedName>
        <fullName evidence="3">DUF5666 domain-containing protein</fullName>
    </recommendedName>
</protein>
<dbReference type="STRING" id="1265313.HRUBRA_01536"/>
<dbReference type="Pfam" id="PF18914">
    <property type="entry name" value="DUF5666"/>
    <property type="match status" value="6"/>
</dbReference>
<dbReference type="EMBL" id="AUVB01000044">
    <property type="protein sequence ID" value="KGE03880.1"/>
    <property type="molecule type" value="Genomic_DNA"/>
</dbReference>
<dbReference type="AlphaFoldDB" id="A0A095VR70"/>
<feature type="region of interest" description="Disordered" evidence="1">
    <location>
        <begin position="511"/>
        <end position="607"/>
    </location>
</feature>
<feature type="domain" description="DUF5666" evidence="3">
    <location>
        <begin position="65"/>
        <end position="122"/>
    </location>
</feature>
<evidence type="ECO:0000259" key="3">
    <source>
        <dbReference type="Pfam" id="PF18914"/>
    </source>
</evidence>
<name>A0A095VR70_9GAMM</name>
<dbReference type="eggNOG" id="COG4733">
    <property type="taxonomic scope" value="Bacteria"/>
</dbReference>
<feature type="domain" description="DUF5666" evidence="3">
    <location>
        <begin position="213"/>
        <end position="263"/>
    </location>
</feature>
<comment type="caution">
    <text evidence="4">The sequence shown here is derived from an EMBL/GenBank/DDBJ whole genome shotgun (WGS) entry which is preliminary data.</text>
</comment>
<dbReference type="InterPro" id="IPR043724">
    <property type="entry name" value="DUF5666"/>
</dbReference>
<dbReference type="Proteomes" id="UP000029640">
    <property type="component" value="Unassembled WGS sequence"/>
</dbReference>
<sequence length="607" mass="63269">MNNEPLFRPKTLATASALALVLTACGGGGGGGTASTPSTPAPAPTENGGSDGGTTEVPERRLSGSITGFGSVFVGGVKFETDDARIIIDGEPASERDLAVGMVVLLDGTVNDDGITGTASRIVYDDELTGPIESITPTNDGDALLLVILGFNVIVERTGTVFDDITFDTLAVGDLVEVSGFPQEGNRLRATRIERKDDFVPGSSTVELKGIARNVTAGSFTIGEVTVDTSSALLDEDDGALADGVRVEVYGTLADGVLTATEVDTEDGPAGGLAEGDAVSVEGTVSAYVDDSNFRVRGIPVDAGSAIRSPADLTLGSGTVLQVSGTWDGERLSADRIRGRRGRIELEGPVSDVDTENGIIDITFAAGGTVSVAVDQGTRLDDDRDDLDRLTLGDIVAGDFLEIEAYVEGDRLIATVIDREETDDEVVQAPVEAFTAGSDITLLGVTFSVAVGETEYENLQDQDIPAEAFFAQLQPGDLIKLQDDELANGIADEIEFEDKGRLDGEREFGCGFDDDGTSCDDDDLIGDDTITDDDGIDTTEDEADLTDGDGIDTPDDGDDLTDGDGIDTPDDKDDLTDGDGVDTPDDEDDLTDGDGVDTPDDEDDVTE</sequence>
<evidence type="ECO:0000313" key="4">
    <source>
        <dbReference type="EMBL" id="KGE03880.1"/>
    </source>
</evidence>
<evidence type="ECO:0000256" key="1">
    <source>
        <dbReference type="SAM" id="MobiDB-lite"/>
    </source>
</evidence>
<feature type="domain" description="DUF5666" evidence="3">
    <location>
        <begin position="347"/>
        <end position="417"/>
    </location>
</feature>
<evidence type="ECO:0000313" key="5">
    <source>
        <dbReference type="Proteomes" id="UP000029640"/>
    </source>
</evidence>
<feature type="signal peptide" evidence="2">
    <location>
        <begin position="1"/>
        <end position="26"/>
    </location>
</feature>
<reference evidence="4 5" key="1">
    <citation type="journal article" date="2014" name="Genome Announc.">
        <title>Genome Sequence of Gammaproteobacterial Pseudohaliea rubra Type Strain DSM 19751, Isolated from Coastal Seawater of the Mediterranean Sea.</title>
        <authorList>
            <person name="Spring S."/>
            <person name="Fiebig A."/>
            <person name="Riedel T."/>
            <person name="Goker M."/>
            <person name="Klenk H.P."/>
        </authorList>
    </citation>
    <scope>NUCLEOTIDE SEQUENCE [LARGE SCALE GENOMIC DNA]</scope>
    <source>
        <strain evidence="4 5">DSM 19751</strain>
    </source>
</reference>
<feature type="region of interest" description="Disordered" evidence="1">
    <location>
        <begin position="29"/>
        <end position="61"/>
    </location>
</feature>
<feature type="compositionally biased region" description="Acidic residues" evidence="1">
    <location>
        <begin position="512"/>
        <end position="607"/>
    </location>
</feature>
<keyword evidence="2" id="KW-0732">Signal</keyword>
<dbReference type="RefSeq" id="WP_035518000.1">
    <property type="nucleotide sequence ID" value="NZ_KN234796.1"/>
</dbReference>
<evidence type="ECO:0000256" key="2">
    <source>
        <dbReference type="SAM" id="SignalP"/>
    </source>
</evidence>